<dbReference type="Proteomes" id="UP001732720">
    <property type="component" value="Chromosome 14"/>
</dbReference>
<accession>A0AC58KXH3</accession>
<dbReference type="RefSeq" id="XP_073909574.1">
    <property type="nucleotide sequence ID" value="XM_074053473.1"/>
</dbReference>
<keyword evidence="1" id="KW-1185">Reference proteome</keyword>
<evidence type="ECO:0000313" key="2">
    <source>
        <dbReference type="RefSeq" id="XP_073909574.1"/>
    </source>
</evidence>
<evidence type="ECO:0000313" key="1">
    <source>
        <dbReference type="Proteomes" id="UP001732720"/>
    </source>
</evidence>
<protein>
    <submittedName>
        <fullName evidence="2">Vomeronasal type-2 receptor 116-like</fullName>
    </submittedName>
</protein>
<name>A0AC58KXH3_CASCN</name>
<reference evidence="2" key="1">
    <citation type="submission" date="2025-08" db="UniProtKB">
        <authorList>
            <consortium name="RefSeq"/>
        </authorList>
    </citation>
    <scope>IDENTIFICATION</scope>
</reference>
<gene>
    <name evidence="2" type="primary">LOC109680386</name>
</gene>
<organism evidence="1 2">
    <name type="scientific">Castor canadensis</name>
    <name type="common">American beaver</name>
    <dbReference type="NCBI Taxonomy" id="51338"/>
    <lineage>
        <taxon>Eukaryota</taxon>
        <taxon>Metazoa</taxon>
        <taxon>Chordata</taxon>
        <taxon>Craniata</taxon>
        <taxon>Vertebrata</taxon>
        <taxon>Euteleostomi</taxon>
        <taxon>Mammalia</taxon>
        <taxon>Eutheria</taxon>
        <taxon>Euarchontoglires</taxon>
        <taxon>Glires</taxon>
        <taxon>Rodentia</taxon>
        <taxon>Castorimorpha</taxon>
        <taxon>Castoridae</taxon>
        <taxon>Castor</taxon>
    </lineage>
</organism>
<proteinExistence type="predicted"/>
<sequence>MKPISHQRQNLHMMEQERSPSPPKTKPTEILSLKVIKNHHYQSYKRQHDDLDKCSKTTWGSNPPTWGQIKCLVDTAKNAIKGWGQEETPAVLLLAMITIISQQVDTAEAQNIPLHTSLLESQRCLQYLSPTLYRDGDLMLGGFFPLYYMKQDAEISRLSFLLQPKTDVKVTRWFWKNYQFVLVLYFTIEEINRNSHLLPNISLGFHVYNAFASDQFTLWSTLLWLSENIEALPNYNCQTNSKSIAVISGTKSAFSAEIGTLLELYRIPQVTYGPFHPMLSDRDQFPSLYQMAPKDSFLAHAMISLLLHFGWTWVALFVSDDMKGEQFLWNLKTEMIKNGICVAFTEKLSAPKTMYGSSDITFMSRIRVSSANVHILYGEIDSLITMDIAAEFFLTTGKVWIMTRKWDIVIYEMDHMLHSFHGSFSFSHHKGEIPGFRHFLKRVNPSQYPGDFYFSKLWLHAFQCSPVGSLCGKIGVCPPNSSLEFMPGNIDIMTISDSSYFIYIAVYAIAHVLHQMLLEKIEMGSSGHTDKPRILSWELHPFMKKIQFTNTAGDHISLDEEANHMAHYDIENTVNFPAGLGLMVKVGEIFSKSPHDQLLIINDKIIEWPIGFTENSQSVCSQSCLPGFRKIPQEGRPICCFTCGFCPDRHISNQTDEDHCFQCSIYEYPNSERTHCIPKVVIFLAFEDSLGMTLACIALCFSVITVVVLGFFMKHKDTPIVKANNRNLSYILLISLFLCFLCSLLFIGHPNMVTCTLQQITFGLVFTVAVSTVLAKTITVILSFKVMKPGRTMRWLLVSGAVNSVIPICTLIQLIFCGIWLATSPPFIDIDAHSEHGHIIILCNKGSLTAFYCVLGYLGSLALASFTVAFLARNLPDTFNEAKFLTFSMLVFCSVWVTFLPVYHSTKGKIMVAMEVFAILASSAGLLGCIFFPKCYIIIMRPDKNCLKNFKNRKSSRGKKAF</sequence>